<evidence type="ECO:0000256" key="1">
    <source>
        <dbReference type="SAM" id="MobiDB-lite"/>
    </source>
</evidence>
<dbReference type="RefSeq" id="WP_203747308.1">
    <property type="nucleotide sequence ID" value="NZ_BAAAUC010000049.1"/>
</dbReference>
<evidence type="ECO:0000313" key="2">
    <source>
        <dbReference type="EMBL" id="GID68287.1"/>
    </source>
</evidence>
<accession>A0A919M710</accession>
<dbReference type="EMBL" id="BOMH01000045">
    <property type="protein sequence ID" value="GID68287.1"/>
    <property type="molecule type" value="Genomic_DNA"/>
</dbReference>
<proteinExistence type="predicted"/>
<feature type="region of interest" description="Disordered" evidence="1">
    <location>
        <begin position="88"/>
        <end position="125"/>
    </location>
</feature>
<evidence type="ECO:0000313" key="3">
    <source>
        <dbReference type="Proteomes" id="UP000619479"/>
    </source>
</evidence>
<feature type="compositionally biased region" description="Basic and acidic residues" evidence="1">
    <location>
        <begin position="89"/>
        <end position="98"/>
    </location>
</feature>
<name>A0A919M710_9ACTN</name>
<gene>
    <name evidence="2" type="ORF">Acy02nite_61680</name>
</gene>
<protein>
    <submittedName>
        <fullName evidence="2">Uncharacterized protein</fullName>
    </submittedName>
</protein>
<comment type="caution">
    <text evidence="2">The sequence shown here is derived from an EMBL/GenBank/DDBJ whole genome shotgun (WGS) entry which is preliminary data.</text>
</comment>
<dbReference type="AlphaFoldDB" id="A0A919M710"/>
<dbReference type="Proteomes" id="UP000619479">
    <property type="component" value="Unassembled WGS sequence"/>
</dbReference>
<sequence>MTSISSISNSTNYQVAQAQSAYGSQQRPKDDPMAKVAETLGLSTDELKERLSTGKSLNDLATVGGTAHDDLIAAIKAGMPSSTAITDDVAEKIADQHARSQATPPPPPPGGPRGENAGLADPRKLKQVSDLLDMDSSDVTSAATSASSLVSMLQDKGVDFTQLRNVLNQTGDLLDVSA</sequence>
<keyword evidence="3" id="KW-1185">Reference proteome</keyword>
<feature type="region of interest" description="Disordered" evidence="1">
    <location>
        <begin position="1"/>
        <end position="33"/>
    </location>
</feature>
<reference evidence="2" key="1">
    <citation type="submission" date="2021-01" db="EMBL/GenBank/DDBJ databases">
        <title>Whole genome shotgun sequence of Actinoplanes cyaneus NBRC 14990.</title>
        <authorList>
            <person name="Komaki H."/>
            <person name="Tamura T."/>
        </authorList>
    </citation>
    <scope>NUCLEOTIDE SEQUENCE</scope>
    <source>
        <strain evidence="2">NBRC 14990</strain>
    </source>
</reference>
<feature type="compositionally biased region" description="Polar residues" evidence="1">
    <location>
        <begin position="13"/>
        <end position="26"/>
    </location>
</feature>
<feature type="compositionally biased region" description="Low complexity" evidence="1">
    <location>
        <begin position="1"/>
        <end position="12"/>
    </location>
</feature>
<organism evidence="2 3">
    <name type="scientific">Actinoplanes cyaneus</name>
    <dbReference type="NCBI Taxonomy" id="52696"/>
    <lineage>
        <taxon>Bacteria</taxon>
        <taxon>Bacillati</taxon>
        <taxon>Actinomycetota</taxon>
        <taxon>Actinomycetes</taxon>
        <taxon>Micromonosporales</taxon>
        <taxon>Micromonosporaceae</taxon>
        <taxon>Actinoplanes</taxon>
    </lineage>
</organism>